<feature type="transmembrane region" description="Helical" evidence="8">
    <location>
        <begin position="116"/>
        <end position="133"/>
    </location>
</feature>
<feature type="transmembrane region" description="Helical" evidence="8">
    <location>
        <begin position="87"/>
        <end position="104"/>
    </location>
</feature>
<dbReference type="GO" id="GO:0005886">
    <property type="term" value="C:plasma membrane"/>
    <property type="evidence" value="ECO:0007669"/>
    <property type="project" value="UniProtKB-SubCell"/>
</dbReference>
<evidence type="ECO:0000256" key="3">
    <source>
        <dbReference type="ARBA" id="ARBA00022475"/>
    </source>
</evidence>
<dbReference type="AlphaFoldDB" id="A0A4R4KBJ9"/>
<evidence type="ECO:0000313" key="10">
    <source>
        <dbReference type="Proteomes" id="UP000295706"/>
    </source>
</evidence>
<feature type="transmembrane region" description="Helical" evidence="8">
    <location>
        <begin position="53"/>
        <end position="75"/>
    </location>
</feature>
<protein>
    <submittedName>
        <fullName evidence="9">ATPase</fullName>
    </submittedName>
</protein>
<accession>A0A4R4KBJ9</accession>
<dbReference type="Proteomes" id="UP000295706">
    <property type="component" value="Unassembled WGS sequence"/>
</dbReference>
<evidence type="ECO:0000256" key="8">
    <source>
        <dbReference type="SAM" id="Phobius"/>
    </source>
</evidence>
<dbReference type="GO" id="GO:0030001">
    <property type="term" value="P:metal ion transport"/>
    <property type="evidence" value="ECO:0007669"/>
    <property type="project" value="UniProtKB-ARBA"/>
</dbReference>
<feature type="transmembrane region" description="Helical" evidence="8">
    <location>
        <begin position="464"/>
        <end position="483"/>
    </location>
</feature>
<evidence type="ECO:0000256" key="6">
    <source>
        <dbReference type="ARBA" id="ARBA00023065"/>
    </source>
</evidence>
<feature type="transmembrane region" description="Helical" evidence="8">
    <location>
        <begin position="295"/>
        <end position="315"/>
    </location>
</feature>
<keyword evidence="3" id="KW-1003">Cell membrane</keyword>
<organism evidence="9 10">
    <name type="scientific">Arundinibacter roseus</name>
    <dbReference type="NCBI Taxonomy" id="2070510"/>
    <lineage>
        <taxon>Bacteria</taxon>
        <taxon>Pseudomonadati</taxon>
        <taxon>Bacteroidota</taxon>
        <taxon>Cytophagia</taxon>
        <taxon>Cytophagales</taxon>
        <taxon>Spirosomataceae</taxon>
        <taxon>Arundinibacter</taxon>
    </lineage>
</organism>
<feature type="transmembrane region" description="Helical" evidence="8">
    <location>
        <begin position="209"/>
        <end position="233"/>
    </location>
</feature>
<keyword evidence="5 8" id="KW-1133">Transmembrane helix</keyword>
<dbReference type="Pfam" id="PF02386">
    <property type="entry name" value="TrkH"/>
    <property type="match status" value="1"/>
</dbReference>
<gene>
    <name evidence="9" type="ORF">EZE20_10585</name>
</gene>
<dbReference type="RefSeq" id="WP_132117335.1">
    <property type="nucleotide sequence ID" value="NZ_SMJU01000006.1"/>
</dbReference>
<keyword evidence="2" id="KW-0813">Transport</keyword>
<feature type="transmembrane region" description="Helical" evidence="8">
    <location>
        <begin position="145"/>
        <end position="169"/>
    </location>
</feature>
<keyword evidence="6" id="KW-0406">Ion transport</keyword>
<feature type="transmembrane region" description="Helical" evidence="8">
    <location>
        <begin position="439"/>
        <end position="458"/>
    </location>
</feature>
<comment type="subcellular location">
    <subcellularLocation>
        <location evidence="1">Cell membrane</location>
        <topology evidence="1">Multi-pass membrane protein</topology>
    </subcellularLocation>
</comment>
<dbReference type="InterPro" id="IPR003445">
    <property type="entry name" value="Cat_transpt"/>
</dbReference>
<keyword evidence="10" id="KW-1185">Reference proteome</keyword>
<keyword evidence="7 8" id="KW-0472">Membrane</keyword>
<name>A0A4R4KBJ9_9BACT</name>
<dbReference type="OrthoDB" id="9810952at2"/>
<feature type="transmembrane region" description="Helical" evidence="8">
    <location>
        <begin position="264"/>
        <end position="283"/>
    </location>
</feature>
<feature type="transmembrane region" description="Helical" evidence="8">
    <location>
        <begin position="378"/>
        <end position="402"/>
    </location>
</feature>
<evidence type="ECO:0000256" key="1">
    <source>
        <dbReference type="ARBA" id="ARBA00004651"/>
    </source>
</evidence>
<proteinExistence type="predicted"/>
<feature type="transmembrane region" description="Helical" evidence="8">
    <location>
        <begin position="561"/>
        <end position="582"/>
    </location>
</feature>
<feature type="transmembrane region" description="Helical" evidence="8">
    <location>
        <begin position="175"/>
        <end position="197"/>
    </location>
</feature>
<dbReference type="GO" id="GO:0008324">
    <property type="term" value="F:monoatomic cation transmembrane transporter activity"/>
    <property type="evidence" value="ECO:0007669"/>
    <property type="project" value="InterPro"/>
</dbReference>
<evidence type="ECO:0000313" key="9">
    <source>
        <dbReference type="EMBL" id="TDB65148.1"/>
    </source>
</evidence>
<reference evidence="9 10" key="1">
    <citation type="submission" date="2019-02" db="EMBL/GenBank/DDBJ databases">
        <title>Arundinibacter roseus gen. nov., sp. nov., a new member of the family Cytophagaceae.</title>
        <authorList>
            <person name="Szuroczki S."/>
            <person name="Khayer B."/>
            <person name="Sproer C."/>
            <person name="Toumi M."/>
            <person name="Szabo A."/>
            <person name="Felfoldi T."/>
            <person name="Schumann P."/>
            <person name="Toth E."/>
        </authorList>
    </citation>
    <scope>NUCLEOTIDE SEQUENCE [LARGE SCALE GENOMIC DNA]</scope>
    <source>
        <strain evidence="9 10">DMA-k-7a</strain>
    </source>
</reference>
<evidence type="ECO:0000256" key="2">
    <source>
        <dbReference type="ARBA" id="ARBA00022448"/>
    </source>
</evidence>
<evidence type="ECO:0000256" key="7">
    <source>
        <dbReference type="ARBA" id="ARBA00023136"/>
    </source>
</evidence>
<feature type="transmembrane region" description="Helical" evidence="8">
    <location>
        <begin position="29"/>
        <end position="47"/>
    </location>
</feature>
<dbReference type="PANTHER" id="PTHR32024">
    <property type="entry name" value="TRK SYSTEM POTASSIUM UPTAKE PROTEIN TRKG-RELATED"/>
    <property type="match status" value="1"/>
</dbReference>
<feature type="transmembrane region" description="Helical" evidence="8">
    <location>
        <begin position="504"/>
        <end position="525"/>
    </location>
</feature>
<keyword evidence="4 8" id="KW-0812">Transmembrane</keyword>
<evidence type="ECO:0000256" key="4">
    <source>
        <dbReference type="ARBA" id="ARBA00022692"/>
    </source>
</evidence>
<feature type="transmembrane region" description="Helical" evidence="8">
    <location>
        <begin position="327"/>
        <end position="347"/>
    </location>
</feature>
<dbReference type="EMBL" id="SMJU01000006">
    <property type="protein sequence ID" value="TDB65148.1"/>
    <property type="molecule type" value="Genomic_DNA"/>
</dbReference>
<feature type="transmembrane region" description="Helical" evidence="8">
    <location>
        <begin position="408"/>
        <end position="427"/>
    </location>
</feature>
<evidence type="ECO:0000256" key="5">
    <source>
        <dbReference type="ARBA" id="ARBA00022989"/>
    </source>
</evidence>
<dbReference type="PANTHER" id="PTHR32024:SF1">
    <property type="entry name" value="KTR SYSTEM POTASSIUM UPTAKE PROTEIN B"/>
    <property type="match status" value="1"/>
</dbReference>
<sequence length="600" mass="67461">MSNTRKKYWNFSQVKERIVRRLHDFFEDFSFYFGLFVLLLVVYDVGFPHVIKYLYFGAIYLIYLASFAITLSLRTLRYPPSGVVNKILQWIPVLLLAGFCYYKFTVLQLKPDFKSYSYYGGLVLCFVLILLDSSRKVLQIYTKRFNPALAFILSFVMLSLMGCGLLMLPRATVNGISFTDALFTAVSAVCVTGLSTLDTATEFTRLGKFFILMLIQLGGLGVLSFTSFFGYLYKGGFSIENQLFLKDFVTAEKVSDTFKSLSQIIVITLLVEIIGVVGIYFTVGDEAFATWGQRLRFSIFHSISAFCNAGFSTVPNGLFNSYLRMDYDFQLVICFLIIIGGLGFPILTDIYYYGKHYVVQLGAWVIRRKPIRHLPRTVSANSSIVLLTTFLLLVVGIVTFFITEYYGILYQHTTWYGKLITSFFASVTPRTAGFNTFDMTLMQPATILIYLLLMWIGASPASTGGGIKTSTFAVAILNILSLAKGSDRVEFRRRQIPSESVRRAFSTISLSLLIIGPAILIITVLEPDKQLISIAFECFSAFSTVGLTLGITSELSEGAKIVLVIIMFIGRVGSFTLFVAFIRQTKAINYRYPSETIFIN</sequence>
<comment type="caution">
    <text evidence="9">The sequence shown here is derived from an EMBL/GenBank/DDBJ whole genome shotgun (WGS) entry which is preliminary data.</text>
</comment>